<dbReference type="AlphaFoldDB" id="A0A3M8R0D9"/>
<dbReference type="Pfam" id="PF06262">
    <property type="entry name" value="Zincin_1"/>
    <property type="match status" value="1"/>
</dbReference>
<reference evidence="1" key="1">
    <citation type="submission" date="2018-10" db="EMBL/GenBank/DDBJ databases">
        <title>Acidithiobacillus sulfuriphilus sp. nov.: an extremely acidophilic sulfur-oxidizing chemolithotroph isolated from a neutral pH environment.</title>
        <authorList>
            <person name="Falagan C."/>
            <person name="Moya-Beltran A."/>
            <person name="Quatrini R."/>
            <person name="Johnson D.B."/>
        </authorList>
    </citation>
    <scope>NUCLEOTIDE SEQUENCE [LARGE SCALE GENOMIC DNA]</scope>
    <source>
        <strain evidence="1">CJ-2</strain>
    </source>
</reference>
<accession>A0A3M8R0D9</accession>
<dbReference type="InterPro" id="IPR038555">
    <property type="entry name" value="Zincin_1_sf"/>
</dbReference>
<dbReference type="EMBL" id="RIZI01000169">
    <property type="protein sequence ID" value="RNF61481.1"/>
    <property type="molecule type" value="Genomic_DNA"/>
</dbReference>
<dbReference type="Gene3D" id="3.30.2010.20">
    <property type="match status" value="1"/>
</dbReference>
<name>A0A3M8R0D9_9PROT</name>
<dbReference type="OrthoDB" id="9806895at2"/>
<comment type="caution">
    <text evidence="1">The sequence shown here is derived from an EMBL/GenBank/DDBJ whole genome shotgun (WGS) entry which is preliminary data.</text>
</comment>
<evidence type="ECO:0000313" key="1">
    <source>
        <dbReference type="EMBL" id="RNF61481.1"/>
    </source>
</evidence>
<protein>
    <submittedName>
        <fullName evidence="1">Metallopeptidase family protein</fullName>
    </submittedName>
</protein>
<dbReference type="SUPFAM" id="SSF55486">
    <property type="entry name" value="Metalloproteases ('zincins'), catalytic domain"/>
    <property type="match status" value="1"/>
</dbReference>
<proteinExistence type="predicted"/>
<gene>
    <name evidence="1" type="ORF">EC580_08425</name>
</gene>
<dbReference type="InterPro" id="IPR010428">
    <property type="entry name" value="Zincin_1"/>
</dbReference>
<sequence>MKSDDEAFLAAAEAALAALPDWVTGTFENIAFIVEDFPAAATLEEMHISSPYGLLGLYSGTPISGRGAGYGYGNLPDVIHLYRQPILAYAAGQKMDWRRCVQHVVVHEVGHYLGLSDAQMMAIEADQDGREAVTED</sequence>
<organism evidence="1">
    <name type="scientific">Acidithiobacillus sulfuriphilus</name>
    <dbReference type="NCBI Taxonomy" id="1867749"/>
    <lineage>
        <taxon>Bacteria</taxon>
        <taxon>Pseudomonadati</taxon>
        <taxon>Pseudomonadota</taxon>
        <taxon>Acidithiobacillia</taxon>
        <taxon>Acidithiobacillales</taxon>
        <taxon>Acidithiobacillaceae</taxon>
        <taxon>Acidithiobacillus</taxon>
    </lineage>
</organism>
<dbReference type="CDD" id="cd12952">
    <property type="entry name" value="MMP_ACEL2062"/>
    <property type="match status" value="1"/>
</dbReference>
<dbReference type="RefSeq" id="WP_123104041.1">
    <property type="nucleotide sequence ID" value="NZ_CP127527.1"/>
</dbReference>